<comment type="caution">
    <text evidence="1">The sequence shown here is derived from an EMBL/GenBank/DDBJ whole genome shotgun (WGS) entry which is preliminary data.</text>
</comment>
<gene>
    <name evidence="1" type="ORF">RB653_006555</name>
</gene>
<organism evidence="1 2">
    <name type="scientific">Dictyostelium firmibasis</name>
    <dbReference type="NCBI Taxonomy" id="79012"/>
    <lineage>
        <taxon>Eukaryota</taxon>
        <taxon>Amoebozoa</taxon>
        <taxon>Evosea</taxon>
        <taxon>Eumycetozoa</taxon>
        <taxon>Dictyostelia</taxon>
        <taxon>Dictyosteliales</taxon>
        <taxon>Dictyosteliaceae</taxon>
        <taxon>Dictyostelium</taxon>
    </lineage>
</organism>
<evidence type="ECO:0000313" key="1">
    <source>
        <dbReference type="EMBL" id="KAK5575422.1"/>
    </source>
</evidence>
<accession>A0AAN7YTV2</accession>
<keyword evidence="2" id="KW-1185">Reference proteome</keyword>
<proteinExistence type="predicted"/>
<dbReference type="EMBL" id="JAVFKY010000005">
    <property type="protein sequence ID" value="KAK5575422.1"/>
    <property type="molecule type" value="Genomic_DNA"/>
</dbReference>
<dbReference type="Proteomes" id="UP001344447">
    <property type="component" value="Unassembled WGS sequence"/>
</dbReference>
<reference evidence="1 2" key="1">
    <citation type="submission" date="2023-11" db="EMBL/GenBank/DDBJ databases">
        <title>Dfirmibasis_genome.</title>
        <authorList>
            <person name="Edelbroek B."/>
            <person name="Kjellin J."/>
            <person name="Jerlstrom-Hultqvist J."/>
            <person name="Soderbom F."/>
        </authorList>
    </citation>
    <scope>NUCLEOTIDE SEQUENCE [LARGE SCALE GENOMIC DNA]</scope>
    <source>
        <strain evidence="1 2">TNS-C-14</strain>
    </source>
</reference>
<evidence type="ECO:0000313" key="2">
    <source>
        <dbReference type="Proteomes" id="UP001344447"/>
    </source>
</evidence>
<sequence>MALVQVLVYHELTWSQKKKIKIKIINK</sequence>
<dbReference type="AlphaFoldDB" id="A0AAN7YTV2"/>
<name>A0AAN7YTV2_9MYCE</name>
<protein>
    <submittedName>
        <fullName evidence="1">Uncharacterized protein</fullName>
    </submittedName>
</protein>